<organism evidence="1 2">
    <name type="scientific">Polyangium sorediatum</name>
    <dbReference type="NCBI Taxonomy" id="889274"/>
    <lineage>
        <taxon>Bacteria</taxon>
        <taxon>Pseudomonadati</taxon>
        <taxon>Myxococcota</taxon>
        <taxon>Polyangia</taxon>
        <taxon>Polyangiales</taxon>
        <taxon>Polyangiaceae</taxon>
        <taxon>Polyangium</taxon>
    </lineage>
</organism>
<dbReference type="EMBL" id="JARZHI010000099">
    <property type="protein sequence ID" value="MDI1436933.1"/>
    <property type="molecule type" value="Genomic_DNA"/>
</dbReference>
<reference evidence="1 2" key="1">
    <citation type="submission" date="2023-04" db="EMBL/GenBank/DDBJ databases">
        <title>The genome sequence of Polyangium sorediatum DSM14670.</title>
        <authorList>
            <person name="Zhang X."/>
        </authorList>
    </citation>
    <scope>NUCLEOTIDE SEQUENCE [LARGE SCALE GENOMIC DNA]</scope>
    <source>
        <strain evidence="1 2">DSM 14670</strain>
    </source>
</reference>
<name>A0ABT6P8J8_9BACT</name>
<sequence>MSKRTRSSRSNLSPKTRRAALSFVPLLLGGMLLAGQGCFAGADAADNGLTSAPSSLVAQPEPSREEWRDLADAAKSISLPSASAISDIPDSGIQSAAQELYDALSDFQGAASADYETLRGAAERVNAAGSGLFQAIQDVVGGGGEEPGRERITRPPPDVDPTEAIALALAASEREYRRCLRHTLTGYTLCLATATTIGLKAQCNANFLALTIACAAVA</sequence>
<comment type="caution">
    <text evidence="1">The sequence shown here is derived from an EMBL/GenBank/DDBJ whole genome shotgun (WGS) entry which is preliminary data.</text>
</comment>
<evidence type="ECO:0000313" key="1">
    <source>
        <dbReference type="EMBL" id="MDI1436933.1"/>
    </source>
</evidence>
<gene>
    <name evidence="1" type="ORF">QHF89_45930</name>
</gene>
<evidence type="ECO:0008006" key="3">
    <source>
        <dbReference type="Google" id="ProtNLM"/>
    </source>
</evidence>
<dbReference type="Proteomes" id="UP001160301">
    <property type="component" value="Unassembled WGS sequence"/>
</dbReference>
<dbReference type="RefSeq" id="WP_136972775.1">
    <property type="nucleotide sequence ID" value="NZ_JARZHI010000099.1"/>
</dbReference>
<evidence type="ECO:0000313" key="2">
    <source>
        <dbReference type="Proteomes" id="UP001160301"/>
    </source>
</evidence>
<proteinExistence type="predicted"/>
<protein>
    <recommendedName>
        <fullName evidence="3">Secreted protein</fullName>
    </recommendedName>
</protein>
<keyword evidence="2" id="KW-1185">Reference proteome</keyword>
<accession>A0ABT6P8J8</accession>